<reference evidence="1" key="1">
    <citation type="submission" date="2016-04" db="EMBL/GenBank/DDBJ databases">
        <title>Emergence of a novel ESBL-carrying plasmid from China.</title>
        <authorList>
            <person name="Chen D.-Q."/>
        </authorList>
    </citation>
    <scope>NUCLEOTIDE SEQUENCE</scope>
    <source>
        <strain evidence="1">CY01</strain>
        <plasmid evidence="1">pCY-CTX</plasmid>
    </source>
</reference>
<geneLocation type="plasmid" evidence="1">
    <name>pCY-CTX</name>
</geneLocation>
<accession>A0A168QGT9</accession>
<proteinExistence type="predicted"/>
<evidence type="ECO:0008006" key="2">
    <source>
        <dbReference type="Google" id="ProtNLM"/>
    </source>
</evidence>
<gene>
    <name evidence="1" type="ORF">pCY-CTX_047</name>
</gene>
<dbReference type="PROSITE" id="PS51257">
    <property type="entry name" value="PROKAR_LIPOPROTEIN"/>
    <property type="match status" value="1"/>
</dbReference>
<name>A0A168QGT9_ENTCL</name>
<evidence type="ECO:0000313" key="1">
    <source>
        <dbReference type="EMBL" id="ANC59831.1"/>
    </source>
</evidence>
<organism evidence="1">
    <name type="scientific">Enterobacter cloacae</name>
    <dbReference type="NCBI Taxonomy" id="550"/>
    <lineage>
        <taxon>Bacteria</taxon>
        <taxon>Pseudomonadati</taxon>
        <taxon>Pseudomonadota</taxon>
        <taxon>Gammaproteobacteria</taxon>
        <taxon>Enterobacterales</taxon>
        <taxon>Enterobacteriaceae</taxon>
        <taxon>Enterobacter</taxon>
        <taxon>Enterobacter cloacae complex</taxon>
    </lineage>
</organism>
<keyword evidence="1" id="KW-0614">Plasmid</keyword>
<sequence>MEGDVNKKYALGLMAASILLTGCDSAEERAINLVEKEVRSTLIDPDSGRFTNMRALQLGDNSHSYMVCGEVNGKNALSAYTGATEFNAYIFDIREREPITNVAINNTTSSLKERLLFERQSLACIDNGVKRYLEKEDEFRRASEKRDDLKKTPLGKAVFDAASDSSYVSRELGEPKRVREVYAREDDKHAFVSVTNYDTPDFYKFRKSDKGELEPVKGLSYTGYPAAVKQCQFEQVDSENCITEEEIKLLRNEKYKLDDFEVPPEE</sequence>
<protein>
    <recommendedName>
        <fullName evidence="2">Lipoprotein</fullName>
    </recommendedName>
</protein>
<dbReference type="AlphaFoldDB" id="A0A168QGT9"/>
<dbReference type="EMBL" id="KX015668">
    <property type="protein sequence ID" value="ANC59831.1"/>
    <property type="molecule type" value="Genomic_DNA"/>
</dbReference>